<feature type="binding site" evidence="4">
    <location>
        <position position="142"/>
    </location>
    <ligand>
        <name>substrate</name>
    </ligand>
</feature>
<accession>A0ABT1JLT7</accession>
<dbReference type="Proteomes" id="UP000791080">
    <property type="component" value="Unassembled WGS sequence"/>
</dbReference>
<dbReference type="PANTHER" id="PTHR30511:SF0">
    <property type="entry name" value="ALANINE RACEMASE, CATABOLIC-RELATED"/>
    <property type="match status" value="1"/>
</dbReference>
<dbReference type="SUPFAM" id="SSF51419">
    <property type="entry name" value="PLP-binding barrel"/>
    <property type="match status" value="1"/>
</dbReference>
<proteinExistence type="inferred from homology"/>
<dbReference type="InterPro" id="IPR001608">
    <property type="entry name" value="Ala_racemase_N"/>
</dbReference>
<dbReference type="NCBIfam" id="TIGR00492">
    <property type="entry name" value="alr"/>
    <property type="match status" value="1"/>
</dbReference>
<dbReference type="EC" id="5.1.1.1" evidence="4"/>
<dbReference type="Gene3D" id="3.20.20.10">
    <property type="entry name" value="Alanine racemase"/>
    <property type="match status" value="1"/>
</dbReference>
<dbReference type="InterPro" id="IPR011079">
    <property type="entry name" value="Ala_racemase_C"/>
</dbReference>
<keyword evidence="2 4" id="KW-0663">Pyridoxal phosphate</keyword>
<keyword evidence="7" id="KW-1185">Reference proteome</keyword>
<comment type="function">
    <text evidence="4">Catalyzes the interconversion of L-alanine and D-alanine. May also act on other amino acids.</text>
</comment>
<dbReference type="InterPro" id="IPR020622">
    <property type="entry name" value="Ala_racemase_pyridoxalP-BS"/>
</dbReference>
<evidence type="ECO:0000313" key="7">
    <source>
        <dbReference type="Proteomes" id="UP000791080"/>
    </source>
</evidence>
<reference evidence="6 7" key="2">
    <citation type="submission" date="2022-06" db="EMBL/GenBank/DDBJ databases">
        <title>Genomic Encyclopedia of Type Strains, Phase I: the one thousand microbial genomes (KMG-I) project.</title>
        <authorList>
            <person name="Kyrpides N."/>
        </authorList>
    </citation>
    <scope>NUCLEOTIDE SEQUENCE [LARGE SCALE GENOMIC DNA]</scope>
    <source>
        <strain evidence="6 7">DSM 43889</strain>
    </source>
</reference>
<dbReference type="PRINTS" id="PR00992">
    <property type="entry name" value="ALARACEMASE"/>
</dbReference>
<dbReference type="InterPro" id="IPR029066">
    <property type="entry name" value="PLP-binding_barrel"/>
</dbReference>
<dbReference type="InterPro" id="IPR009006">
    <property type="entry name" value="Ala_racemase/Decarboxylase_C"/>
</dbReference>
<comment type="caution">
    <text evidence="6">The sequence shown here is derived from an EMBL/GenBank/DDBJ whole genome shotgun (WGS) entry which is preliminary data.</text>
</comment>
<evidence type="ECO:0000256" key="4">
    <source>
        <dbReference type="HAMAP-Rule" id="MF_01201"/>
    </source>
</evidence>
<gene>
    <name evidence="6" type="ORF">G443_003747</name>
</gene>
<dbReference type="SMART" id="SM01005">
    <property type="entry name" value="Ala_racemase_C"/>
    <property type="match status" value="1"/>
</dbReference>
<dbReference type="PROSITE" id="PS00395">
    <property type="entry name" value="ALANINE_RACEMASE"/>
    <property type="match status" value="1"/>
</dbReference>
<dbReference type="Pfam" id="PF00842">
    <property type="entry name" value="Ala_racemase_C"/>
    <property type="match status" value="1"/>
</dbReference>
<evidence type="ECO:0000313" key="6">
    <source>
        <dbReference type="EMBL" id="MCP2333477.1"/>
    </source>
</evidence>
<comment type="cofactor">
    <cofactor evidence="1 4">
        <name>pyridoxal 5'-phosphate</name>
        <dbReference type="ChEBI" id="CHEBI:597326"/>
    </cofactor>
</comment>
<feature type="active site" description="Proton acceptor; specific for L-alanine" evidence="4">
    <location>
        <position position="272"/>
    </location>
</feature>
<dbReference type="HAMAP" id="MF_01201">
    <property type="entry name" value="Ala_racemase"/>
    <property type="match status" value="1"/>
</dbReference>
<evidence type="ECO:0000256" key="3">
    <source>
        <dbReference type="ARBA" id="ARBA00023235"/>
    </source>
</evidence>
<name>A0ABT1JLT7_ACTCY</name>
<feature type="domain" description="Alanine racemase C-terminal" evidence="5">
    <location>
        <begin position="251"/>
        <end position="379"/>
    </location>
</feature>
<dbReference type="PANTHER" id="PTHR30511">
    <property type="entry name" value="ALANINE RACEMASE"/>
    <property type="match status" value="1"/>
</dbReference>
<reference evidence="6 7" key="1">
    <citation type="submission" date="2013-07" db="EMBL/GenBank/DDBJ databases">
        <authorList>
            <consortium name="DOE Joint Genome Institute"/>
            <person name="Reeve W."/>
            <person name="Huntemann M."/>
            <person name="Han J."/>
            <person name="Chen A."/>
            <person name="Kyrpides N."/>
            <person name="Mavromatis K."/>
            <person name="Markowitz V."/>
            <person name="Palaniappan K."/>
            <person name="Ivanova N."/>
            <person name="Schaumberg A."/>
            <person name="Pati A."/>
            <person name="Liolios K."/>
            <person name="Nordberg H.P."/>
            <person name="Cantor M.N."/>
            <person name="Hua S.X."/>
            <person name="Woyke T."/>
        </authorList>
    </citation>
    <scope>NUCLEOTIDE SEQUENCE [LARGE SCALE GENOMIC DNA]</scope>
    <source>
        <strain evidence="6 7">DSM 43889</strain>
    </source>
</reference>
<dbReference type="RefSeq" id="WP_026419482.1">
    <property type="nucleotide sequence ID" value="NZ_AUBJ02000001.1"/>
</dbReference>
<dbReference type="EMBL" id="AUBJ02000001">
    <property type="protein sequence ID" value="MCP2333477.1"/>
    <property type="molecule type" value="Genomic_DNA"/>
</dbReference>
<evidence type="ECO:0000259" key="5">
    <source>
        <dbReference type="SMART" id="SM01005"/>
    </source>
</evidence>
<feature type="binding site" evidence="4">
    <location>
        <position position="320"/>
    </location>
    <ligand>
        <name>substrate</name>
    </ligand>
</feature>
<protein>
    <recommendedName>
        <fullName evidence="4">Alanine racemase</fullName>
        <ecNumber evidence="4">5.1.1.1</ecNumber>
    </recommendedName>
</protein>
<dbReference type="SUPFAM" id="SSF50621">
    <property type="entry name" value="Alanine racemase C-terminal domain-like"/>
    <property type="match status" value="1"/>
</dbReference>
<organism evidence="6 7">
    <name type="scientific">Actinoalloteichus caeruleus DSM 43889</name>
    <dbReference type="NCBI Taxonomy" id="1120930"/>
    <lineage>
        <taxon>Bacteria</taxon>
        <taxon>Bacillati</taxon>
        <taxon>Actinomycetota</taxon>
        <taxon>Actinomycetes</taxon>
        <taxon>Pseudonocardiales</taxon>
        <taxon>Pseudonocardiaceae</taxon>
        <taxon>Actinoalloteichus</taxon>
        <taxon>Actinoalloteichus cyanogriseus</taxon>
    </lineage>
</organism>
<feature type="active site" description="Proton acceptor; specific for D-alanine" evidence="4">
    <location>
        <position position="44"/>
    </location>
</feature>
<evidence type="ECO:0000256" key="1">
    <source>
        <dbReference type="ARBA" id="ARBA00001933"/>
    </source>
</evidence>
<dbReference type="Pfam" id="PF01168">
    <property type="entry name" value="Ala_racemase_N"/>
    <property type="match status" value="1"/>
</dbReference>
<keyword evidence="3 4" id="KW-0413">Isomerase</keyword>
<dbReference type="InterPro" id="IPR000821">
    <property type="entry name" value="Ala_racemase"/>
</dbReference>
<comment type="pathway">
    <text evidence="4">Amino-acid biosynthesis; D-alanine biosynthesis; D-alanine from L-alanine: step 1/1.</text>
</comment>
<sequence length="395" mass="41939">MSAEQDAPLSRADVVVDTAAIQHNVELLVAIAARSGAGTMAVVKADGYGHGAVAAARAALRGGAGWLGVRSQDEALHLRAHGLTAPVLCWLHLPGETFTEAVRADIDLSVATLDTLRAVIAAAAEVGGAARIHLKIDTGLSRGGATEEDWPALVGAAADAERAGLVRVVAVWSHLACADEPHHPSIDRQAERFQDAYRTARAAGLDPIRHLANSPATLTRPDLHFELVRPGIAIYGLNPVPEAATPPLRPAMTFRSVVALVKRVRAGESVSYGHTWTAERDTTLALVPVGYADGVPRAVSGRMSVWLAGRRRPIAGRVCMDQFVVDCGDDAVSEGTEVVLFGPGDHGEPTASEWADAIGTINYEIVTGMYRPRGHRFEVTGAPHPVRAVREERRR</sequence>
<comment type="catalytic activity">
    <reaction evidence="4">
        <text>L-alanine = D-alanine</text>
        <dbReference type="Rhea" id="RHEA:20249"/>
        <dbReference type="ChEBI" id="CHEBI:57416"/>
        <dbReference type="ChEBI" id="CHEBI:57972"/>
        <dbReference type="EC" id="5.1.1.1"/>
    </reaction>
</comment>
<evidence type="ECO:0000256" key="2">
    <source>
        <dbReference type="ARBA" id="ARBA00022898"/>
    </source>
</evidence>
<feature type="modified residue" description="N6-(pyridoxal phosphate)lysine" evidence="4">
    <location>
        <position position="44"/>
    </location>
</feature>
<dbReference type="CDD" id="cd00430">
    <property type="entry name" value="PLPDE_III_AR"/>
    <property type="match status" value="1"/>
</dbReference>
<comment type="similarity">
    <text evidence="4">Belongs to the alanine racemase family.</text>
</comment>
<dbReference type="Gene3D" id="2.40.37.10">
    <property type="entry name" value="Lyase, Ornithine Decarboxylase, Chain A, domain 1"/>
    <property type="match status" value="1"/>
</dbReference>